<protein>
    <recommendedName>
        <fullName evidence="3">LXG domain-containing protein</fullName>
    </recommendedName>
</protein>
<dbReference type="KEGG" id="lins:G7067_06995"/>
<evidence type="ECO:0008006" key="3">
    <source>
        <dbReference type="Google" id="ProtNLM"/>
    </source>
</evidence>
<dbReference type="EMBL" id="CP049934">
    <property type="protein sequence ID" value="QIM16227.1"/>
    <property type="molecule type" value="Genomic_DNA"/>
</dbReference>
<reference evidence="1 2" key="1">
    <citation type="submission" date="2020-03" db="EMBL/GenBank/DDBJ databases">
        <title>Leucobacter sp. nov., isolated from beetles.</title>
        <authorList>
            <person name="Hyun D.-W."/>
            <person name="Bae J.-W."/>
        </authorList>
    </citation>
    <scope>NUCLEOTIDE SEQUENCE [LARGE SCALE GENOMIC DNA]</scope>
    <source>
        <strain evidence="1 2">HDW9B</strain>
    </source>
</reference>
<sequence length="422" mass="44712">MGLVYTSADSAALQSTLTTNLSKARTLFDALEQGSRELVSEISGQGLYSAAYSAISSLHSDVVTPSIVDAKAKLDDIQDDLDSYVSADAGVSAYGSLDEDELTSQLGTLKSLRQATSMELSSARRRMYLASAQGNAYSVATLELLCDDYERQLGDFDTQIQATAQMLQALRDFSSQTSGLFVGKLENLFRAIMATAAFLNDLDELGSDGRVSLLATGGKARDVASVYEALSGRKLTRDKSGVLKWGGDEVYNPAKPNQVKLGQEFYRRMNQYGLDPKVMSSPIKSSLNGLKSGFLSPVDDFRGWGDATKLTKVAKGAGIFGTALTIGSNAHEYFHDGVQGNDIRDFAIDTTIDLGSAAGAMAAGAAIGSAVPPIGTIVGAAAGLTINFLINTPIPGLGGKSVVQGAKDWVKSCWDEGKIKFW</sequence>
<gene>
    <name evidence="1" type="ORF">G7067_06995</name>
</gene>
<dbReference type="Proteomes" id="UP000501387">
    <property type="component" value="Chromosome"/>
</dbReference>
<evidence type="ECO:0000313" key="1">
    <source>
        <dbReference type="EMBL" id="QIM16227.1"/>
    </source>
</evidence>
<accession>A0A6G8FIN0</accession>
<dbReference type="AlphaFoldDB" id="A0A6G8FIN0"/>
<evidence type="ECO:0000313" key="2">
    <source>
        <dbReference type="Proteomes" id="UP000501387"/>
    </source>
</evidence>
<organism evidence="1 2">
    <name type="scientific">Leucobacter insecticola</name>
    <dbReference type="NCBI Taxonomy" id="2714934"/>
    <lineage>
        <taxon>Bacteria</taxon>
        <taxon>Bacillati</taxon>
        <taxon>Actinomycetota</taxon>
        <taxon>Actinomycetes</taxon>
        <taxon>Micrococcales</taxon>
        <taxon>Microbacteriaceae</taxon>
        <taxon>Leucobacter</taxon>
    </lineage>
</organism>
<name>A0A6G8FIN0_9MICO</name>
<proteinExistence type="predicted"/>
<dbReference type="RefSeq" id="WP_166323037.1">
    <property type="nucleotide sequence ID" value="NZ_CP049934.1"/>
</dbReference>
<keyword evidence="2" id="KW-1185">Reference proteome</keyword>